<comment type="catalytic activity">
    <reaction evidence="5">
        <text>a secondary aliphatic amine + O2 + H2O = a primary amine + an aldehyde + H2O2</text>
        <dbReference type="Rhea" id="RHEA:26414"/>
        <dbReference type="ChEBI" id="CHEBI:15377"/>
        <dbReference type="ChEBI" id="CHEBI:15379"/>
        <dbReference type="ChEBI" id="CHEBI:16240"/>
        <dbReference type="ChEBI" id="CHEBI:17478"/>
        <dbReference type="ChEBI" id="CHEBI:58855"/>
        <dbReference type="ChEBI" id="CHEBI:65296"/>
        <dbReference type="EC" id="1.4.3.4"/>
    </reaction>
</comment>
<comment type="subcellular location">
    <subcellularLocation>
        <location evidence="2">Mitochondrion outer membrane</location>
        <topology evidence="2">Single-pass type IV membrane protein</topology>
        <orientation evidence="2">Cytoplasmic side</orientation>
    </subcellularLocation>
</comment>
<dbReference type="STRING" id="50429.A0A2B4SVE0"/>
<evidence type="ECO:0000256" key="4">
    <source>
        <dbReference type="ARBA" id="ARBA00023002"/>
    </source>
</evidence>
<protein>
    <recommendedName>
        <fullName evidence="7">Amine oxidase</fullName>
        <ecNumber evidence="7">1.4.3.-</ecNumber>
    </recommendedName>
</protein>
<gene>
    <name evidence="9" type="primary">MAOA</name>
    <name evidence="9" type="ORF">AWC38_SpisGene1283</name>
</gene>
<dbReference type="PANTHER" id="PTHR43563">
    <property type="entry name" value="AMINE OXIDASE"/>
    <property type="match status" value="1"/>
</dbReference>
<evidence type="ECO:0000256" key="2">
    <source>
        <dbReference type="ARBA" id="ARBA00004362"/>
    </source>
</evidence>
<feature type="binding site" evidence="6">
    <location>
        <begin position="39"/>
        <end position="40"/>
    </location>
    <ligand>
        <name>FAD</name>
        <dbReference type="ChEBI" id="CHEBI:57692"/>
    </ligand>
</feature>
<keyword evidence="4 7" id="KW-0560">Oxidoreductase</keyword>
<keyword evidence="10" id="KW-1185">Reference proteome</keyword>
<dbReference type="GO" id="GO:0097621">
    <property type="term" value="F:monoamine oxidase activity"/>
    <property type="evidence" value="ECO:0007669"/>
    <property type="project" value="UniProtKB-EC"/>
</dbReference>
<evidence type="ECO:0000313" key="9">
    <source>
        <dbReference type="EMBL" id="PFX33851.1"/>
    </source>
</evidence>
<reference evidence="10" key="1">
    <citation type="journal article" date="2017" name="bioRxiv">
        <title>Comparative analysis of the genomes of Stylophora pistillata and Acropora digitifera provides evidence for extensive differences between species of corals.</title>
        <authorList>
            <person name="Voolstra C.R."/>
            <person name="Li Y."/>
            <person name="Liew Y.J."/>
            <person name="Baumgarten S."/>
            <person name="Zoccola D."/>
            <person name="Flot J.-F."/>
            <person name="Tambutte S."/>
            <person name="Allemand D."/>
            <person name="Aranda M."/>
        </authorList>
    </citation>
    <scope>NUCLEOTIDE SEQUENCE [LARGE SCALE GENOMIC DNA]</scope>
</reference>
<dbReference type="GO" id="GO:0008131">
    <property type="term" value="F:primary methylamine oxidase activity"/>
    <property type="evidence" value="ECO:0007669"/>
    <property type="project" value="UniProtKB-ARBA"/>
</dbReference>
<evidence type="ECO:0000256" key="7">
    <source>
        <dbReference type="RuleBase" id="RU362067"/>
    </source>
</evidence>
<name>A0A2B4SVE0_STYPI</name>
<organism evidence="9 10">
    <name type="scientific">Stylophora pistillata</name>
    <name type="common">Smooth cauliflower coral</name>
    <dbReference type="NCBI Taxonomy" id="50429"/>
    <lineage>
        <taxon>Eukaryota</taxon>
        <taxon>Metazoa</taxon>
        <taxon>Cnidaria</taxon>
        <taxon>Anthozoa</taxon>
        <taxon>Hexacorallia</taxon>
        <taxon>Scleractinia</taxon>
        <taxon>Astrocoeniina</taxon>
        <taxon>Pocilloporidae</taxon>
        <taxon>Stylophora</taxon>
    </lineage>
</organism>
<proteinExistence type="inferred from homology"/>
<evidence type="ECO:0000256" key="3">
    <source>
        <dbReference type="ARBA" id="ARBA00005995"/>
    </source>
</evidence>
<dbReference type="AlphaFoldDB" id="A0A2B4SVE0"/>
<comment type="caution">
    <text evidence="9">The sequence shown here is derived from an EMBL/GenBank/DDBJ whole genome shotgun (WGS) entry which is preliminary data.</text>
</comment>
<evidence type="ECO:0000313" key="10">
    <source>
        <dbReference type="Proteomes" id="UP000225706"/>
    </source>
</evidence>
<dbReference type="Gene3D" id="3.90.660.10">
    <property type="match status" value="1"/>
</dbReference>
<dbReference type="Pfam" id="PF01593">
    <property type="entry name" value="Amino_oxidase"/>
    <property type="match status" value="1"/>
</dbReference>
<dbReference type="PANTHER" id="PTHR43563:SF14">
    <property type="entry name" value="AMINE OXIDASE"/>
    <property type="match status" value="1"/>
</dbReference>
<accession>A0A2B4SVE0</accession>
<dbReference type="SUPFAM" id="SSF54373">
    <property type="entry name" value="FAD-linked reductases, C-terminal domain"/>
    <property type="match status" value="1"/>
</dbReference>
<comment type="similarity">
    <text evidence="3 7">Belongs to the flavin monoamine oxidase family.</text>
</comment>
<comment type="cofactor">
    <cofactor evidence="1 7">
        <name>FAD</name>
        <dbReference type="ChEBI" id="CHEBI:57692"/>
    </cofactor>
</comment>
<dbReference type="InterPro" id="IPR050703">
    <property type="entry name" value="Flavin_MAO"/>
</dbReference>
<keyword evidence="7" id="KW-0274">FAD</keyword>
<dbReference type="InterPro" id="IPR002937">
    <property type="entry name" value="Amino_oxidase"/>
</dbReference>
<evidence type="ECO:0000256" key="5">
    <source>
        <dbReference type="ARBA" id="ARBA00048448"/>
    </source>
</evidence>
<dbReference type="Gene3D" id="3.50.50.60">
    <property type="entry name" value="FAD/NAD(P)-binding domain"/>
    <property type="match status" value="1"/>
</dbReference>
<evidence type="ECO:0000256" key="6">
    <source>
        <dbReference type="PIRSR" id="PIRSR601613-1"/>
    </source>
</evidence>
<feature type="binding site" evidence="6">
    <location>
        <position position="441"/>
    </location>
    <ligand>
        <name>FAD</name>
        <dbReference type="ChEBI" id="CHEBI:57692"/>
    </ligand>
</feature>
<dbReference type="Proteomes" id="UP000225706">
    <property type="component" value="Unassembled WGS sequence"/>
</dbReference>
<feature type="binding site" evidence="6">
    <location>
        <position position="18"/>
    </location>
    <ligand>
        <name>FAD</name>
        <dbReference type="ChEBI" id="CHEBI:57692"/>
    </ligand>
</feature>
<sequence length="479" mass="53079">MAASPETVDVVVIGGGMSGLSAAYELLKKRPHTKLVVLEAKDRVGGRLDSVELKTAKGTDRWDVGGQWVCRNQKTLMSLLEELDVEVYNQWYNGSKVLHSSNDVITKYSGNIPPVSYIAVLDLLWLIYKVENMCKKVPIDDPSKCPRAIEWDGMTLETWKQQTLWTNAIKELFDVVIGIMFGVTPSQMSFLYFLHYLNCSEGWSIMTDPTVKGHAQEWKIKGTAHGVTELLTSRLGKGRVLLNQPVTSIKQEDDHVIVTSLGGQSYNAKFVILAIPPHLIGQIKFSPPLPYNKQRLIQNMPPSHLMKFVATYSTAFWRKAGLSGDMARNTTKGLCESNPIAITFDATSSDGNPAIVGFITSYAAAQWSTKADKSKREAILKALKLYFGEEAENPLDFTIKDWSKEMWNGGCPVNVMVPGAITNYGDCLQEPFLRVHWAGTETATEWRGFMNGAVQAGQRAANEVLDSLGCAPVKRGHTE</sequence>
<dbReference type="InterPro" id="IPR036188">
    <property type="entry name" value="FAD/NAD-bd_sf"/>
</dbReference>
<dbReference type="SUPFAM" id="SSF51905">
    <property type="entry name" value="FAD/NAD(P)-binding domain"/>
    <property type="match status" value="1"/>
</dbReference>
<dbReference type="EMBL" id="LSMT01000008">
    <property type="protein sequence ID" value="PFX33851.1"/>
    <property type="molecule type" value="Genomic_DNA"/>
</dbReference>
<dbReference type="Gene3D" id="1.10.405.10">
    <property type="entry name" value="Guanine Nucleotide Dissociation Inhibitor, domain 1"/>
    <property type="match status" value="1"/>
</dbReference>
<dbReference type="GO" id="GO:0005741">
    <property type="term" value="C:mitochondrial outer membrane"/>
    <property type="evidence" value="ECO:0007669"/>
    <property type="project" value="UniProtKB-SubCell"/>
</dbReference>
<feature type="binding site" evidence="6">
    <location>
        <position position="246"/>
    </location>
    <ligand>
        <name>FAD</name>
        <dbReference type="ChEBI" id="CHEBI:57692"/>
    </ligand>
</feature>
<feature type="domain" description="Amine oxidase" evidence="8">
    <location>
        <begin position="17"/>
        <end position="465"/>
    </location>
</feature>
<evidence type="ECO:0000256" key="1">
    <source>
        <dbReference type="ARBA" id="ARBA00001974"/>
    </source>
</evidence>
<dbReference type="PRINTS" id="PR00757">
    <property type="entry name" value="AMINEOXDASEF"/>
</dbReference>
<dbReference type="InterPro" id="IPR001613">
    <property type="entry name" value="Flavin_amine_oxidase"/>
</dbReference>
<dbReference type="EC" id="1.4.3.-" evidence="7"/>
<keyword evidence="7" id="KW-0285">Flavoprotein</keyword>
<evidence type="ECO:0000259" key="8">
    <source>
        <dbReference type="Pfam" id="PF01593"/>
    </source>
</evidence>
<feature type="binding site" evidence="6">
    <location>
        <position position="358"/>
    </location>
    <ligand>
        <name>substrate</name>
    </ligand>
</feature>
<dbReference type="OrthoDB" id="7777654at2759"/>